<dbReference type="SUPFAM" id="SSF51726">
    <property type="entry name" value="UROD/MetE-like"/>
    <property type="match status" value="1"/>
</dbReference>
<dbReference type="eggNOG" id="KOG2263">
    <property type="taxonomic scope" value="Eukaryota"/>
</dbReference>
<dbReference type="Proteomes" id="UP000054988">
    <property type="component" value="Unassembled WGS sequence"/>
</dbReference>
<name>A0A0W0F5P3_MONRR</name>
<dbReference type="GO" id="GO:0008270">
    <property type="term" value="F:zinc ion binding"/>
    <property type="evidence" value="ECO:0007669"/>
    <property type="project" value="InterPro"/>
</dbReference>
<dbReference type="InterPro" id="IPR038071">
    <property type="entry name" value="UROD/MetE-like_sf"/>
</dbReference>
<dbReference type="PANTHER" id="PTHR43844:SF2">
    <property type="entry name" value="SYNTHASE, VITAMIN-B12 INDEPENDENT, PUTATIVE (AFU_ORTHOLOGUE AFUA_3G12060)-RELATED"/>
    <property type="match status" value="1"/>
</dbReference>
<organism evidence="2 3">
    <name type="scientific">Moniliophthora roreri</name>
    <name type="common">Frosty pod rot fungus</name>
    <name type="synonym">Monilia roreri</name>
    <dbReference type="NCBI Taxonomy" id="221103"/>
    <lineage>
        <taxon>Eukaryota</taxon>
        <taxon>Fungi</taxon>
        <taxon>Dikarya</taxon>
        <taxon>Basidiomycota</taxon>
        <taxon>Agaricomycotina</taxon>
        <taxon>Agaricomycetes</taxon>
        <taxon>Agaricomycetidae</taxon>
        <taxon>Agaricales</taxon>
        <taxon>Marasmiineae</taxon>
        <taxon>Marasmiaceae</taxon>
        <taxon>Moniliophthora</taxon>
    </lineage>
</organism>
<comment type="caution">
    <text evidence="2">The sequence shown here is derived from an EMBL/GenBank/DDBJ whole genome shotgun (WGS) entry which is preliminary data.</text>
</comment>
<dbReference type="InterPro" id="IPR002629">
    <property type="entry name" value="Met_Synth_C/arc"/>
</dbReference>
<accession>A0A0W0F5P3</accession>
<evidence type="ECO:0000259" key="1">
    <source>
        <dbReference type="Pfam" id="PF01717"/>
    </source>
</evidence>
<gene>
    <name evidence="2" type="ORF">WG66_15830</name>
</gene>
<dbReference type="GO" id="GO:0003871">
    <property type="term" value="F:5-methyltetrahydropteroyltriglutamate-homocysteine S-methyltransferase activity"/>
    <property type="evidence" value="ECO:0007669"/>
    <property type="project" value="InterPro"/>
</dbReference>
<dbReference type="Pfam" id="PF01717">
    <property type="entry name" value="Meth_synt_2"/>
    <property type="match status" value="1"/>
</dbReference>
<sequence>MASVASLHVKPPFRADHVGSLLRTKPLYEKRALLEEGKCSAEELREVEDKAIKHVVALQRELGIKTITDGEMRRSVLVSNFTGPFIRDHQRNQFYDGVFDKLEGVVFMPERPITEFKSYIPFIGFMYATGVPHFPTFYCNDKIKRTKPFYVDQFKYIKSLVPPEDVPHIKINMCAPSWFHQRHGSDLTYDLNVYKNDKEYFDDLGAAYRGEIQELYDLGCRHVQIDDPTFAFFCHEPTVTAMKEQGVDPSALLDTYVRAINVCTQGRPKDMTVSLHICRGNYKGLHFCEGGYDLIAEQVFNGLDVDALYLEFDDARSGDFTPLKHIPNNKTVVLGLVTTKNSQLESVEALKARVEEAVNAMSQDGKRSREEALNQLCISPQCGFASVWQGNPITEEDEKKKLLVVVEAAKQIWSQ</sequence>
<dbReference type="PANTHER" id="PTHR43844">
    <property type="entry name" value="METHIONINE SYNTHASE"/>
    <property type="match status" value="1"/>
</dbReference>
<feature type="domain" description="Cobalamin-independent methionine synthase MetE C-terminal/archaeal" evidence="1">
    <location>
        <begin position="198"/>
        <end position="387"/>
    </location>
</feature>
<protein>
    <recommendedName>
        <fullName evidence="1">Cobalamin-independent methionine synthase MetE C-terminal/archaeal domain-containing protein</fullName>
    </recommendedName>
</protein>
<dbReference type="GO" id="GO:0009086">
    <property type="term" value="P:methionine biosynthetic process"/>
    <property type="evidence" value="ECO:0007669"/>
    <property type="project" value="InterPro"/>
</dbReference>
<dbReference type="AlphaFoldDB" id="A0A0W0F5P3"/>
<dbReference type="EMBL" id="LATX01002303">
    <property type="protein sequence ID" value="KTB31646.1"/>
    <property type="molecule type" value="Genomic_DNA"/>
</dbReference>
<proteinExistence type="predicted"/>
<evidence type="ECO:0000313" key="3">
    <source>
        <dbReference type="Proteomes" id="UP000054988"/>
    </source>
</evidence>
<dbReference type="Gene3D" id="3.20.20.210">
    <property type="match status" value="1"/>
</dbReference>
<evidence type="ECO:0000313" key="2">
    <source>
        <dbReference type="EMBL" id="KTB31646.1"/>
    </source>
</evidence>
<reference evidence="2 3" key="1">
    <citation type="submission" date="2015-12" db="EMBL/GenBank/DDBJ databases">
        <title>Draft genome sequence of Moniliophthora roreri, the causal agent of frosty pod rot of cacao.</title>
        <authorList>
            <person name="Aime M.C."/>
            <person name="Diaz-Valderrama J.R."/>
            <person name="Kijpornyongpan T."/>
            <person name="Phillips-Mora W."/>
        </authorList>
    </citation>
    <scope>NUCLEOTIDE SEQUENCE [LARGE SCALE GENOMIC DNA]</scope>
    <source>
        <strain evidence="2 3">MCA 2952</strain>
    </source>
</reference>
<dbReference type="CDD" id="cd03311">
    <property type="entry name" value="CIMS_C_terminal_like"/>
    <property type="match status" value="1"/>
</dbReference>